<dbReference type="OrthoDB" id="3902805at2"/>
<evidence type="ECO:0000259" key="1">
    <source>
        <dbReference type="Pfam" id="PF00723"/>
    </source>
</evidence>
<sequence length="598" mass="68570">MPENNLDLALIGNCRISALIDKMGEVVWCCMPRFDSDPVFASLLKTGEKQDLHGTYGIDLDGFSHSEQHYEKNTAVLKTVLHDQKGNSVTITDFAPRLELYGRLHRPVTLMRILTPHGSPKIRVRLRPANNEEGTPYQRIEGSNHIKYLSDMQSLRLTTDLSIASVFDEKWFILDHESHLIFGSNESIEEPITQLTQRFLVETEQNWRNWVCNLAIPFEWQDAVIRSAITLKLSAFEDTGAIVAAMTTSLPEAKDTERNWDYRFCWLRDSYFTVHALNRLGVTATMEQYLRYLVNLAANIEDEYLQPVFCLNGEKKMEERIIDKLDGYRGMGPVRFGNQAADQIQHDVYGAIVLSATQMFFDERIRKPDDKRLFPLLEQVGEKAVSYYNQPDAGLWELRGSQHIHTFSSIMCWAAADRLAKIAENLNLPGRQEYWRRHAEVMREDIDKHAYNAELNSYTATWGGDTMDASLLLACSLGYVTGDDPRFIGTVESIENQLRPKGSKYIFRYVIEDDFGAPENAFTICSFWYIEALAAIGRKDDARELFIDLLSRRNHVGLLSEDLEPTTGELWGNFPQTYSMVGIINCARILSRRWEDEL</sequence>
<name>A0A3N9U336_9VIBR</name>
<keyword evidence="4" id="KW-1185">Reference proteome</keyword>
<evidence type="ECO:0000313" key="4">
    <source>
        <dbReference type="Proteomes" id="UP000281112"/>
    </source>
</evidence>
<dbReference type="Pfam" id="PF00723">
    <property type="entry name" value="Glyco_hydro_15"/>
    <property type="match status" value="1"/>
</dbReference>
<evidence type="ECO:0000313" key="3">
    <source>
        <dbReference type="EMBL" id="RQW62446.1"/>
    </source>
</evidence>
<dbReference type="Proteomes" id="UP000281112">
    <property type="component" value="Unassembled WGS sequence"/>
</dbReference>
<dbReference type="PANTHER" id="PTHR31616">
    <property type="entry name" value="TREHALASE"/>
    <property type="match status" value="1"/>
</dbReference>
<dbReference type="PANTHER" id="PTHR31616:SF0">
    <property type="entry name" value="GLUCAN 1,4-ALPHA-GLUCOSIDASE"/>
    <property type="match status" value="1"/>
</dbReference>
<dbReference type="InterPro" id="IPR011613">
    <property type="entry name" value="GH15-like"/>
</dbReference>
<dbReference type="Gene3D" id="1.50.10.10">
    <property type="match status" value="1"/>
</dbReference>
<dbReference type="GO" id="GO:0004553">
    <property type="term" value="F:hydrolase activity, hydrolyzing O-glycosyl compounds"/>
    <property type="evidence" value="ECO:0007669"/>
    <property type="project" value="TreeGrafter"/>
</dbReference>
<dbReference type="InterPro" id="IPR045582">
    <property type="entry name" value="Trehalase-like_N"/>
</dbReference>
<dbReference type="InterPro" id="IPR012341">
    <property type="entry name" value="6hp_glycosidase-like_sf"/>
</dbReference>
<dbReference type="GO" id="GO:0005975">
    <property type="term" value="P:carbohydrate metabolic process"/>
    <property type="evidence" value="ECO:0007669"/>
    <property type="project" value="InterPro"/>
</dbReference>
<protein>
    <submittedName>
        <fullName evidence="3">Glycoside hydrolase family 15 protein</fullName>
    </submittedName>
</protein>
<feature type="domain" description="GH15-like" evidence="1">
    <location>
        <begin position="221"/>
        <end position="587"/>
    </location>
</feature>
<dbReference type="RefSeq" id="WP_124937986.1">
    <property type="nucleotide sequence ID" value="NZ_RJVQ01000006.1"/>
</dbReference>
<keyword evidence="3" id="KW-0378">Hydrolase</keyword>
<gene>
    <name evidence="3" type="ORF">EES38_14835</name>
</gene>
<dbReference type="AlphaFoldDB" id="A0A3N9U336"/>
<dbReference type="Pfam" id="PF19291">
    <property type="entry name" value="TREH_N"/>
    <property type="match status" value="1"/>
</dbReference>
<organism evidence="3 4">
    <name type="scientific">Vibrio viridaestus</name>
    <dbReference type="NCBI Taxonomy" id="2487322"/>
    <lineage>
        <taxon>Bacteria</taxon>
        <taxon>Pseudomonadati</taxon>
        <taxon>Pseudomonadota</taxon>
        <taxon>Gammaproteobacteria</taxon>
        <taxon>Vibrionales</taxon>
        <taxon>Vibrionaceae</taxon>
        <taxon>Vibrio</taxon>
    </lineage>
</organism>
<evidence type="ECO:0000259" key="2">
    <source>
        <dbReference type="Pfam" id="PF19291"/>
    </source>
</evidence>
<dbReference type="SUPFAM" id="SSF48208">
    <property type="entry name" value="Six-hairpin glycosidases"/>
    <property type="match status" value="1"/>
</dbReference>
<proteinExistence type="predicted"/>
<reference evidence="3 4" key="1">
    <citation type="submission" date="2018-11" db="EMBL/GenBank/DDBJ databases">
        <title>Vibrio LJC006 sp. nov., isolated from seawater during the bloom of the enteromorpha.</title>
        <authorList>
            <person name="Liang J."/>
        </authorList>
    </citation>
    <scope>NUCLEOTIDE SEQUENCE [LARGE SCALE GENOMIC DNA]</scope>
    <source>
        <strain evidence="3 4">LJC006</strain>
    </source>
</reference>
<accession>A0A3N9U336</accession>
<feature type="domain" description="Trehalase-like N-terminal" evidence="2">
    <location>
        <begin position="8"/>
        <end position="128"/>
    </location>
</feature>
<comment type="caution">
    <text evidence="3">The sequence shown here is derived from an EMBL/GenBank/DDBJ whole genome shotgun (WGS) entry which is preliminary data.</text>
</comment>
<dbReference type="InterPro" id="IPR008928">
    <property type="entry name" value="6-hairpin_glycosidase_sf"/>
</dbReference>
<dbReference type="EMBL" id="RJVQ01000006">
    <property type="protein sequence ID" value="RQW62446.1"/>
    <property type="molecule type" value="Genomic_DNA"/>
</dbReference>